<evidence type="ECO:0000313" key="6">
    <source>
        <dbReference type="EMBL" id="CAA0124798.1"/>
    </source>
</evidence>
<dbReference type="PRINTS" id="PR00909">
    <property type="entry name" value="SPERMDNBNDNG"/>
</dbReference>
<dbReference type="GO" id="GO:0019808">
    <property type="term" value="F:polyamine binding"/>
    <property type="evidence" value="ECO:0007669"/>
    <property type="project" value="InterPro"/>
</dbReference>
<evidence type="ECO:0000256" key="1">
    <source>
        <dbReference type="ARBA" id="ARBA00004418"/>
    </source>
</evidence>
<evidence type="ECO:0000256" key="3">
    <source>
        <dbReference type="ARBA" id="ARBA00022729"/>
    </source>
</evidence>
<keyword evidence="4" id="KW-0574">Periplasm</keyword>
<comment type="subcellular location">
    <subcellularLocation>
        <location evidence="1">Periplasm</location>
    </subcellularLocation>
</comment>
<sequence>MTQHPLFRRCTRAVACASGALLVLTACGGGDGENTATAGELRTFTYEDTIDPGIIGPFTSENPDLELKTATFDSVDEGAAKLNAGFSTDVVEVCLDEAKPLHQDQLLAPIDTSRLTNWESLDPTFREANGVVIDGDVTMVIASAGPHGMLYDNNAIPGGIDSYTALFDPAYRGKVALDNGWLTALADAALASGITDPLEMTDDQIEQMKDKIRAAMADGQFRTLAEGDSDMSNLFKSGEVILADGGRGTAEMINANGGNVTWVAPKEGTLSWMCGLGISADAANVDAAYAFLDYYISPRAQGAIGDLGYVITNPKGLPEVSAEFQKTANPSDLEGTIPQFEPDNADVWRSAWQEIEAGA</sequence>
<evidence type="ECO:0000256" key="2">
    <source>
        <dbReference type="ARBA" id="ARBA00022448"/>
    </source>
</evidence>
<evidence type="ECO:0000256" key="4">
    <source>
        <dbReference type="ARBA" id="ARBA00022764"/>
    </source>
</evidence>
<keyword evidence="7" id="KW-1185">Reference proteome</keyword>
<evidence type="ECO:0000256" key="5">
    <source>
        <dbReference type="SAM" id="SignalP"/>
    </source>
</evidence>
<dbReference type="AlphaFoldDB" id="A0A5S9QXY6"/>
<dbReference type="GO" id="GO:0015846">
    <property type="term" value="P:polyamine transport"/>
    <property type="evidence" value="ECO:0007669"/>
    <property type="project" value="InterPro"/>
</dbReference>
<gene>
    <name evidence="6" type="primary">spuE_1</name>
    <name evidence="6" type="ORF">AELLOGFF_01142</name>
</gene>
<proteinExistence type="predicted"/>
<organism evidence="6 7">
    <name type="scientific">Mycolicibacterium vanbaalenii</name>
    <name type="common">Mycobacterium vanbaalenii</name>
    <dbReference type="NCBI Taxonomy" id="110539"/>
    <lineage>
        <taxon>Bacteria</taxon>
        <taxon>Bacillati</taxon>
        <taxon>Actinomycetota</taxon>
        <taxon>Actinomycetes</taxon>
        <taxon>Mycobacteriales</taxon>
        <taxon>Mycobacteriaceae</taxon>
        <taxon>Mycolicibacterium</taxon>
    </lineage>
</organism>
<keyword evidence="2" id="KW-0813">Transport</keyword>
<dbReference type="RefSeq" id="WP_159231936.1">
    <property type="nucleotide sequence ID" value="NZ_CACSIP010000023.1"/>
</dbReference>
<dbReference type="PANTHER" id="PTHR30222">
    <property type="entry name" value="SPERMIDINE/PUTRESCINE-BINDING PERIPLASMIC PROTEIN"/>
    <property type="match status" value="1"/>
</dbReference>
<evidence type="ECO:0000313" key="7">
    <source>
        <dbReference type="Proteomes" id="UP000430146"/>
    </source>
</evidence>
<accession>A0A5S9QXY6</accession>
<dbReference type="InterPro" id="IPR006059">
    <property type="entry name" value="SBP"/>
</dbReference>
<name>A0A5S9QXY6_MYCVN</name>
<reference evidence="6 7" key="1">
    <citation type="submission" date="2019-11" db="EMBL/GenBank/DDBJ databases">
        <authorList>
            <person name="Holert J."/>
        </authorList>
    </citation>
    <scope>NUCLEOTIDE SEQUENCE [LARGE SCALE GENOMIC DNA]</scope>
    <source>
        <strain evidence="6">BC8_1</strain>
    </source>
</reference>
<dbReference type="OrthoDB" id="9769319at2"/>
<dbReference type="Proteomes" id="UP000430146">
    <property type="component" value="Unassembled WGS sequence"/>
</dbReference>
<dbReference type="PANTHER" id="PTHR30222:SF17">
    <property type="entry name" value="SPERMIDINE_PUTRESCINE-BINDING PERIPLASMIC PROTEIN"/>
    <property type="match status" value="1"/>
</dbReference>
<dbReference type="InterPro" id="IPR001188">
    <property type="entry name" value="Sperm_putr-bd"/>
</dbReference>
<feature type="signal peptide" evidence="5">
    <location>
        <begin position="1"/>
        <end position="28"/>
    </location>
</feature>
<protein>
    <submittedName>
        <fullName evidence="6">Spermidine-binding periplasmic protein SpuE</fullName>
    </submittedName>
</protein>
<dbReference type="EMBL" id="CACSIP010000023">
    <property type="protein sequence ID" value="CAA0124798.1"/>
    <property type="molecule type" value="Genomic_DNA"/>
</dbReference>
<dbReference type="Gene3D" id="3.40.190.10">
    <property type="entry name" value="Periplasmic binding protein-like II"/>
    <property type="match status" value="2"/>
</dbReference>
<keyword evidence="3 5" id="KW-0732">Signal</keyword>
<dbReference type="GO" id="GO:0042597">
    <property type="term" value="C:periplasmic space"/>
    <property type="evidence" value="ECO:0007669"/>
    <property type="project" value="UniProtKB-SubCell"/>
</dbReference>
<feature type="chain" id="PRO_5039012459" evidence="5">
    <location>
        <begin position="29"/>
        <end position="359"/>
    </location>
</feature>
<dbReference type="Pfam" id="PF13416">
    <property type="entry name" value="SBP_bac_8"/>
    <property type="match status" value="1"/>
</dbReference>
<dbReference type="SUPFAM" id="SSF53850">
    <property type="entry name" value="Periplasmic binding protein-like II"/>
    <property type="match status" value="1"/>
</dbReference>